<dbReference type="InterPro" id="IPR018704">
    <property type="entry name" value="SecYEG/CpoB_TPR"/>
</dbReference>
<protein>
    <recommendedName>
        <fullName evidence="8">Ancillary SecYEG translocon subunit</fullName>
    </recommendedName>
</protein>
<dbReference type="PIRSF" id="PIRSF006170">
    <property type="entry name" value="YfgM"/>
    <property type="match status" value="1"/>
</dbReference>
<dbReference type="RefSeq" id="WP_017761747.1">
    <property type="nucleotide sequence ID" value="NZ_QQAV01000009.1"/>
</dbReference>
<keyword evidence="4 9" id="KW-1133">Transmembrane helix</keyword>
<reference evidence="11 12" key="1">
    <citation type="submission" date="2018-07" db="EMBL/GenBank/DDBJ databases">
        <title>Genomic Encyclopedia of Type Strains, Phase IV (KMG-IV): sequencing the most valuable type-strain genomes for metagenomic binning, comparative biology and taxonomic classification.</title>
        <authorList>
            <person name="Goeker M."/>
        </authorList>
    </citation>
    <scope>NUCLEOTIDE SEQUENCE [LARGE SCALE GENOMIC DNA]</scope>
    <source>
        <strain evidence="11 12">DSM 21352</strain>
    </source>
</reference>
<dbReference type="Pfam" id="PF09976">
    <property type="entry name" value="TPR_21"/>
    <property type="match status" value="1"/>
</dbReference>
<evidence type="ECO:0000256" key="8">
    <source>
        <dbReference type="ARBA" id="ARBA00024235"/>
    </source>
</evidence>
<evidence type="ECO:0000256" key="9">
    <source>
        <dbReference type="SAM" id="Phobius"/>
    </source>
</evidence>
<evidence type="ECO:0000256" key="4">
    <source>
        <dbReference type="ARBA" id="ARBA00022989"/>
    </source>
</evidence>
<dbReference type="Gene3D" id="1.25.40.10">
    <property type="entry name" value="Tetratricopeptide repeat domain"/>
    <property type="match status" value="1"/>
</dbReference>
<dbReference type="GO" id="GO:0044877">
    <property type="term" value="F:protein-containing complex binding"/>
    <property type="evidence" value="ECO:0007669"/>
    <property type="project" value="InterPro"/>
</dbReference>
<dbReference type="EMBL" id="QQAV01000009">
    <property type="protein sequence ID" value="RDI21313.1"/>
    <property type="molecule type" value="Genomic_DNA"/>
</dbReference>
<dbReference type="InterPro" id="IPR011990">
    <property type="entry name" value="TPR-like_helical_dom_sf"/>
</dbReference>
<gene>
    <name evidence="11" type="ORF">DFR41_109110</name>
</gene>
<dbReference type="OrthoDB" id="8521102at2"/>
<dbReference type="GO" id="GO:0005886">
    <property type="term" value="C:plasma membrane"/>
    <property type="evidence" value="ECO:0007669"/>
    <property type="project" value="UniProtKB-SubCell"/>
</dbReference>
<dbReference type="STRING" id="433924.NS331_07010"/>
<evidence type="ECO:0000256" key="7">
    <source>
        <dbReference type="ARBA" id="ARBA00024197"/>
    </source>
</evidence>
<keyword evidence="5 9" id="KW-0472">Membrane</keyword>
<sequence length="222" mass="24159">MATHLDLEEQEQLDRLKHFWNLYGNLITGVVILAAVAVLGWNGWQYWQQRQSTQAAALYDELDRAVQAGDPAKVQRAFDDMTSRFGGTVYAQQAGLLASKTLADKGQADGSRAALIWVADKGSDPGYRAVARLRLAAALMETKAYDEALKQLDGSFPEEFGGLVADRRGDVLLAQGKRSEAQAEYKKAWAALAQDAAYRRLVEVKLNAVGVDPASLSAKATS</sequence>
<accession>A0A370F926</accession>
<dbReference type="SUPFAM" id="SSF48452">
    <property type="entry name" value="TPR-like"/>
    <property type="match status" value="1"/>
</dbReference>
<dbReference type="AlphaFoldDB" id="A0A370F926"/>
<evidence type="ECO:0000313" key="11">
    <source>
        <dbReference type="EMBL" id="RDI21313.1"/>
    </source>
</evidence>
<feature type="transmembrane region" description="Helical" evidence="9">
    <location>
        <begin position="20"/>
        <end position="41"/>
    </location>
</feature>
<dbReference type="Proteomes" id="UP000255265">
    <property type="component" value="Unassembled WGS sequence"/>
</dbReference>
<dbReference type="PANTHER" id="PTHR38035">
    <property type="entry name" value="UPF0070 PROTEIN YFGM"/>
    <property type="match status" value="1"/>
</dbReference>
<comment type="caution">
    <text evidence="11">The sequence shown here is derived from an EMBL/GenBank/DDBJ whole genome shotgun (WGS) entry which is preliminary data.</text>
</comment>
<keyword evidence="6" id="KW-0143">Chaperone</keyword>
<evidence type="ECO:0000259" key="10">
    <source>
        <dbReference type="Pfam" id="PF09976"/>
    </source>
</evidence>
<organism evidence="11 12">
    <name type="scientific">Pseudacidovorax intermedius</name>
    <dbReference type="NCBI Taxonomy" id="433924"/>
    <lineage>
        <taxon>Bacteria</taxon>
        <taxon>Pseudomonadati</taxon>
        <taxon>Pseudomonadota</taxon>
        <taxon>Betaproteobacteria</taxon>
        <taxon>Burkholderiales</taxon>
        <taxon>Comamonadaceae</taxon>
        <taxon>Pseudacidovorax</taxon>
    </lineage>
</organism>
<dbReference type="PANTHER" id="PTHR38035:SF1">
    <property type="entry name" value="ANCILLARY SECYEG TRANSLOCON SUBUNIT"/>
    <property type="match status" value="1"/>
</dbReference>
<keyword evidence="12" id="KW-1185">Reference proteome</keyword>
<evidence type="ECO:0000313" key="12">
    <source>
        <dbReference type="Proteomes" id="UP000255265"/>
    </source>
</evidence>
<evidence type="ECO:0000256" key="3">
    <source>
        <dbReference type="ARBA" id="ARBA00022692"/>
    </source>
</evidence>
<keyword evidence="2" id="KW-1003">Cell membrane</keyword>
<feature type="domain" description="Ancillary SecYEG translocon subunit/Cell division coordinator CpoB TPR" evidence="10">
    <location>
        <begin position="17"/>
        <end position="210"/>
    </location>
</feature>
<evidence type="ECO:0000256" key="1">
    <source>
        <dbReference type="ARBA" id="ARBA00004401"/>
    </source>
</evidence>
<proteinExistence type="inferred from homology"/>
<evidence type="ECO:0000256" key="6">
    <source>
        <dbReference type="ARBA" id="ARBA00023186"/>
    </source>
</evidence>
<comment type="subcellular location">
    <subcellularLocation>
        <location evidence="1">Cell membrane</location>
        <topology evidence="1">Single-pass type II membrane protein</topology>
    </subcellularLocation>
</comment>
<evidence type="ECO:0000256" key="2">
    <source>
        <dbReference type="ARBA" id="ARBA00022475"/>
    </source>
</evidence>
<keyword evidence="3 9" id="KW-0812">Transmembrane</keyword>
<comment type="similarity">
    <text evidence="7">Belongs to the YfgM family.</text>
</comment>
<dbReference type="InterPro" id="IPR026039">
    <property type="entry name" value="YfgM"/>
</dbReference>
<evidence type="ECO:0000256" key="5">
    <source>
        <dbReference type="ARBA" id="ARBA00023136"/>
    </source>
</evidence>
<name>A0A370F926_9BURK</name>